<feature type="compositionally biased region" description="Basic and acidic residues" evidence="1">
    <location>
        <begin position="292"/>
        <end position="302"/>
    </location>
</feature>
<dbReference type="Proteomes" id="UP000449547">
    <property type="component" value="Unassembled WGS sequence"/>
</dbReference>
<feature type="compositionally biased region" description="Low complexity" evidence="1">
    <location>
        <begin position="316"/>
        <end position="331"/>
    </location>
</feature>
<sequence>MVKRLYIRAHTDYDSKFQVVPINVNEPIVFESKLGKFELIIDIKGFDGSEYHLHNSCYSQGDHKFLDGTSRSKDDNFDVRSNANVQFEVFFTPNHDINSSELVFGNDCPVPVRGVIPTTLLNTGLKLFNWFINDTVKGNLTIDTPYIYGLGINSFTFVTIAPKGLGPEKLKGKHGYNEGLGKQQKTESLSIPDGSDERVSYFMKDKHCKKFTFHKGVRYQLSFESNLIKMADSAYAVSLPAWGSKTFDIDVTSYANDTLNNFNWVIKEGGHDGFKDGTVGLVVNFALVDEPKNRKPTSDKAAETTANDTAKDSKTESSSARQEQASEAASQKDTAPTKESSQATQPSSTTNADEAKSLPSEHHESRVLFRKSAPVKGLEPLEDLHINDEVE</sequence>
<dbReference type="PANTHER" id="PTHR34826">
    <property type="entry name" value="UPF0590 PROTEIN C409.17C"/>
    <property type="match status" value="1"/>
</dbReference>
<dbReference type="EMBL" id="SWFT01000149">
    <property type="protein sequence ID" value="KAA8898210.1"/>
    <property type="molecule type" value="Genomic_DNA"/>
</dbReference>
<dbReference type="VEuPathDB" id="FungiDB:DIURU_005065"/>
<evidence type="ECO:0000313" key="4">
    <source>
        <dbReference type="Proteomes" id="UP000449547"/>
    </source>
</evidence>
<feature type="compositionally biased region" description="Basic and acidic residues" evidence="1">
    <location>
        <begin position="382"/>
        <end position="391"/>
    </location>
</feature>
<keyword evidence="4" id="KW-1185">Reference proteome</keyword>
<evidence type="ECO:0000259" key="2">
    <source>
        <dbReference type="Pfam" id="PF08588"/>
    </source>
</evidence>
<dbReference type="GeneID" id="54783716"/>
<feature type="domain" description="Domain of unknown function at the cortex 1" evidence="2">
    <location>
        <begin position="4"/>
        <end position="288"/>
    </location>
</feature>
<dbReference type="PANTHER" id="PTHR34826:SF2">
    <property type="entry name" value="UPF0590 PROTEIN C409.17C"/>
    <property type="match status" value="1"/>
</dbReference>
<name>A0A642UG29_DIURU</name>
<dbReference type="OMA" id="NHELRYT"/>
<dbReference type="InterPro" id="IPR013897">
    <property type="entry name" value="Duc1"/>
</dbReference>
<feature type="compositionally biased region" description="Polar residues" evidence="1">
    <location>
        <begin position="332"/>
        <end position="352"/>
    </location>
</feature>
<gene>
    <name evidence="3" type="ORF">DIURU_005065</name>
</gene>
<feature type="region of interest" description="Disordered" evidence="1">
    <location>
        <begin position="292"/>
        <end position="391"/>
    </location>
</feature>
<feature type="region of interest" description="Disordered" evidence="1">
    <location>
        <begin position="172"/>
        <end position="192"/>
    </location>
</feature>
<dbReference type="Pfam" id="PF08588">
    <property type="entry name" value="Duc1"/>
    <property type="match status" value="1"/>
</dbReference>
<dbReference type="OrthoDB" id="2119945at2759"/>
<dbReference type="RefSeq" id="XP_034010467.1">
    <property type="nucleotide sequence ID" value="XM_034158006.1"/>
</dbReference>
<comment type="caution">
    <text evidence="3">The sequence shown here is derived from an EMBL/GenBank/DDBJ whole genome shotgun (WGS) entry which is preliminary data.</text>
</comment>
<proteinExistence type="predicted"/>
<accession>A0A642UG29</accession>
<evidence type="ECO:0000313" key="3">
    <source>
        <dbReference type="EMBL" id="KAA8898210.1"/>
    </source>
</evidence>
<feature type="compositionally biased region" description="Basic and acidic residues" evidence="1">
    <location>
        <begin position="353"/>
        <end position="367"/>
    </location>
</feature>
<reference evidence="3 4" key="1">
    <citation type="submission" date="2019-07" db="EMBL/GenBank/DDBJ databases">
        <title>Genome assembly of two rare yeast pathogens: Diutina rugosa and Trichomonascus ciferrii.</title>
        <authorList>
            <person name="Mixao V."/>
            <person name="Saus E."/>
            <person name="Hansen A."/>
            <person name="Lass-Flor C."/>
            <person name="Gabaldon T."/>
        </authorList>
    </citation>
    <scope>NUCLEOTIDE SEQUENCE [LARGE SCALE GENOMIC DNA]</scope>
    <source>
        <strain evidence="3 4">CBS 613</strain>
    </source>
</reference>
<evidence type="ECO:0000256" key="1">
    <source>
        <dbReference type="SAM" id="MobiDB-lite"/>
    </source>
</evidence>
<organism evidence="3 4">
    <name type="scientific">Diutina rugosa</name>
    <name type="common">Yeast</name>
    <name type="synonym">Candida rugosa</name>
    <dbReference type="NCBI Taxonomy" id="5481"/>
    <lineage>
        <taxon>Eukaryota</taxon>
        <taxon>Fungi</taxon>
        <taxon>Dikarya</taxon>
        <taxon>Ascomycota</taxon>
        <taxon>Saccharomycotina</taxon>
        <taxon>Pichiomycetes</taxon>
        <taxon>Debaryomycetaceae</taxon>
        <taxon>Diutina</taxon>
    </lineage>
</organism>
<protein>
    <recommendedName>
        <fullName evidence="2">Domain of unknown function at the cortex 1 domain-containing protein</fullName>
    </recommendedName>
</protein>
<dbReference type="AlphaFoldDB" id="A0A642UG29"/>